<dbReference type="Gene3D" id="2.70.150.10">
    <property type="entry name" value="Calcium-transporting ATPase, cytoplasmic transduction domain A"/>
    <property type="match status" value="1"/>
</dbReference>
<sequence length="1052" mass="118580">MSTTSSRNNEGRAQSAGVVKVNSVQEKEYSPNVVRNTKYTPFNFLFKNIYEQFHQPMNCYFLLIAILQGFKAITVNNPWTTWLPLIFIFAVSATRELVDDIKRAKADTKANNKLVKKLSEGSVIEVPSKNLHVGDVLFIEENEEIPCDCVVLYSSNANGICYIQTANIDGETNLKLRCAPSLTQKKLEKCRDYEGVANAIHNMDAMTIECPPPNSRIYDFPAVLRQGEDSTALDASSLFLQVCHLCNTRYIFAAVVYTGNETKFGQNKDVPEMKLTKSDRMINWFTVVLFCFQLILAVLLGAMGIRNLSTIPKWYIGNHEGENGWLDYIVVPLRFLLLNSSMIPISLKVTLEVCKVIYSMFINMDEQLYAVRRRSDNVHCNSSCLSENLGQVRYIFSDKTGTLTKNEMILKYCRVWNTPYLHTSILLAKELLDDFLRCLLLCNSIVVDNGVYKCDSPDELCLVSYCRYLGGTLLSKQGSHTRILLNGETENWIVQKELEFSSERKRMSVLACNPALNRYLLFSKGADDMILARSRRTGEWNGLDLAQNVETIVETLREYADKGLRTLVMGVRNLDETEYKEFVSKVEEASKAMENREQVKSECYDAIERSLLPLGISGIEDLLQDDVEPTIRYLRACGISVWMITGDKPNTAISIGRSTGIIDPQTPDRAILLLDRTPELRDAQAVLARLAEWTRDVDAHPTLPFALCVTGNMFSFITSTQPSNACPDSLTDALVALAMRVHSVIFCRVFPKQKSEVVLLMKKRTGQVTLAIGDGGNDVIMIQNSDVGVGIVGKEGQQAARAADYVLSEFKHLKRLCCVHGVDSVSRSWTISNYSFFKSVIFCVLQTSYAMFSSYSGVSLFNSMQVTLYNIFLFIPIVSMVTKRGYQESELLNRPAVYRYYNDTDPQNKQTLFSFAEFVTWVVMGVLQALIVNCVAALIEGTGAYDAITNTVFFANLLSQDLLIFLLLPNITWLNVWAVLLCHALMWLVCFVCSSVTGLSGFVPYMSMQFANAQMLHWVSYLVLVPLSMYVFLGKKIFGNKPVERREEKAKR</sequence>
<dbReference type="Pfam" id="PF00122">
    <property type="entry name" value="E1-E2_ATPase"/>
    <property type="match status" value="1"/>
</dbReference>
<evidence type="ECO:0000256" key="9">
    <source>
        <dbReference type="ARBA" id="ARBA00023053"/>
    </source>
</evidence>
<dbReference type="PROSITE" id="PS00154">
    <property type="entry name" value="ATPASE_E1_E2"/>
    <property type="match status" value="1"/>
</dbReference>
<evidence type="ECO:0000259" key="18">
    <source>
        <dbReference type="Pfam" id="PF16212"/>
    </source>
</evidence>
<gene>
    <name evidence="19" type="ORF">GSBLH_T00002968001</name>
</gene>
<dbReference type="FunFam" id="3.40.50.1000:FF:000001">
    <property type="entry name" value="Phospholipid-transporting ATPase IC"/>
    <property type="match status" value="1"/>
</dbReference>
<keyword evidence="11" id="KW-0813">Transport</keyword>
<keyword evidence="2 15" id="KW-0812">Transmembrane</keyword>
<dbReference type="InterPro" id="IPR001757">
    <property type="entry name" value="P_typ_ATPase"/>
</dbReference>
<dbReference type="OrthoDB" id="377733at2759"/>
<feature type="transmembrane region" description="Helical" evidence="15">
    <location>
        <begin position="918"/>
        <end position="939"/>
    </location>
</feature>
<evidence type="ECO:0000259" key="17">
    <source>
        <dbReference type="Pfam" id="PF16209"/>
    </source>
</evidence>
<dbReference type="Pfam" id="PF16209">
    <property type="entry name" value="PhoLip_ATPase_N"/>
    <property type="match status" value="1"/>
</dbReference>
<dbReference type="SUPFAM" id="SSF81660">
    <property type="entry name" value="Metal cation-transporting ATPase, ATP-binding domain N"/>
    <property type="match status" value="1"/>
</dbReference>
<evidence type="ECO:0000256" key="3">
    <source>
        <dbReference type="ARBA" id="ARBA00022723"/>
    </source>
</evidence>
<dbReference type="InterPro" id="IPR023214">
    <property type="entry name" value="HAD_sf"/>
</dbReference>
<dbReference type="OMA" id="QMYGNDK"/>
<dbReference type="EMBL" id="FN668653">
    <property type="protein sequence ID" value="CBK23023.2"/>
    <property type="molecule type" value="Genomic_DNA"/>
</dbReference>
<evidence type="ECO:0000256" key="4">
    <source>
        <dbReference type="ARBA" id="ARBA00022741"/>
    </source>
</evidence>
<dbReference type="InterPro" id="IPR023299">
    <property type="entry name" value="ATPase_P-typ_cyto_dom_N"/>
</dbReference>
<dbReference type="PRINTS" id="PR00119">
    <property type="entry name" value="CATATPASE"/>
</dbReference>
<feature type="transmembrane region" description="Helical" evidence="15">
    <location>
        <begin position="951"/>
        <end position="969"/>
    </location>
</feature>
<feature type="domain" description="P-type ATPase N-terminal" evidence="17">
    <location>
        <begin position="25"/>
        <end position="82"/>
    </location>
</feature>
<dbReference type="RefSeq" id="XP_012897071.1">
    <property type="nucleotide sequence ID" value="XM_013041617.1"/>
</dbReference>
<evidence type="ECO:0000256" key="6">
    <source>
        <dbReference type="ARBA" id="ARBA00022842"/>
    </source>
</evidence>
<dbReference type="GO" id="GO:0005886">
    <property type="term" value="C:plasma membrane"/>
    <property type="evidence" value="ECO:0007669"/>
    <property type="project" value="TreeGrafter"/>
</dbReference>
<dbReference type="Gene3D" id="3.40.1110.10">
    <property type="entry name" value="Calcium-transporting ATPase, cytoplasmic domain N"/>
    <property type="match status" value="1"/>
</dbReference>
<dbReference type="NCBIfam" id="TIGR01494">
    <property type="entry name" value="ATPase_P-type"/>
    <property type="match status" value="1"/>
</dbReference>
<dbReference type="InterPro" id="IPR032631">
    <property type="entry name" value="P-type_ATPase_N"/>
</dbReference>
<evidence type="ECO:0000256" key="15">
    <source>
        <dbReference type="SAM" id="Phobius"/>
    </source>
</evidence>
<dbReference type="AlphaFoldDB" id="D8M4N4"/>
<dbReference type="SUPFAM" id="SSF56784">
    <property type="entry name" value="HAD-like"/>
    <property type="match status" value="1"/>
</dbReference>
<dbReference type="Gene3D" id="3.40.50.1000">
    <property type="entry name" value="HAD superfamily/HAD-like"/>
    <property type="match status" value="1"/>
</dbReference>
<evidence type="ECO:0000256" key="10">
    <source>
        <dbReference type="ARBA" id="ARBA00023136"/>
    </source>
</evidence>
<name>D8M4N4_BLAHO</name>
<evidence type="ECO:0000256" key="14">
    <source>
        <dbReference type="ARBA" id="ARBA00067200"/>
    </source>
</evidence>
<dbReference type="Pfam" id="PF13246">
    <property type="entry name" value="Cation_ATPase"/>
    <property type="match status" value="1"/>
</dbReference>
<keyword evidence="9" id="KW-0915">Sodium</keyword>
<comment type="subcellular location">
    <subcellularLocation>
        <location evidence="1">Membrane</location>
        <topology evidence="1">Multi-pass membrane protein</topology>
    </subcellularLocation>
</comment>
<keyword evidence="4" id="KW-0547">Nucleotide-binding</keyword>
<organism evidence="19">
    <name type="scientific">Blastocystis hominis</name>
    <dbReference type="NCBI Taxonomy" id="12968"/>
    <lineage>
        <taxon>Eukaryota</taxon>
        <taxon>Sar</taxon>
        <taxon>Stramenopiles</taxon>
        <taxon>Bigyra</taxon>
        <taxon>Opalozoa</taxon>
        <taxon>Opalinata</taxon>
        <taxon>Blastocystidae</taxon>
        <taxon>Blastocystis</taxon>
    </lineage>
</organism>
<reference evidence="19" key="1">
    <citation type="submission" date="2010-02" db="EMBL/GenBank/DDBJ databases">
        <title>Sequencing and annotation of the Blastocystis hominis genome.</title>
        <authorList>
            <person name="Wincker P."/>
        </authorList>
    </citation>
    <scope>NUCLEOTIDE SEQUENCE</scope>
    <source>
        <strain evidence="19">Singapore isolate B</strain>
    </source>
</reference>
<feature type="domain" description="P-type ATPase C-terminal" evidence="18">
    <location>
        <begin position="800"/>
        <end position="1030"/>
    </location>
</feature>
<dbReference type="SFLD" id="SFLDS00003">
    <property type="entry name" value="Haloacid_Dehalogenase"/>
    <property type="match status" value="1"/>
</dbReference>
<keyword evidence="8 15" id="KW-1133">Transmembrane helix</keyword>
<dbReference type="SUPFAM" id="SSF81665">
    <property type="entry name" value="Calcium ATPase, transmembrane domain M"/>
    <property type="match status" value="1"/>
</dbReference>
<proteinExistence type="predicted"/>
<dbReference type="InterPro" id="IPR032630">
    <property type="entry name" value="P_typ_ATPase_c"/>
</dbReference>
<dbReference type="Pfam" id="PF16212">
    <property type="entry name" value="PhoLip_ATPase_C"/>
    <property type="match status" value="1"/>
</dbReference>
<dbReference type="PANTHER" id="PTHR24092:SF19">
    <property type="entry name" value="PHOSPHOLIPID-TRANSPORTING ATPASE"/>
    <property type="match status" value="1"/>
</dbReference>
<dbReference type="GO" id="GO:0046872">
    <property type="term" value="F:metal ion binding"/>
    <property type="evidence" value="ECO:0007669"/>
    <property type="project" value="UniProtKB-KW"/>
</dbReference>
<keyword evidence="7" id="KW-1278">Translocase</keyword>
<evidence type="ECO:0000256" key="2">
    <source>
        <dbReference type="ARBA" id="ARBA00022692"/>
    </source>
</evidence>
<evidence type="ECO:0000313" key="20">
    <source>
        <dbReference type="Proteomes" id="UP000008312"/>
    </source>
</evidence>
<dbReference type="GO" id="GO:0140326">
    <property type="term" value="F:ATPase-coupled intramembrane lipid transporter activity"/>
    <property type="evidence" value="ECO:0007669"/>
    <property type="project" value="TreeGrafter"/>
</dbReference>
<evidence type="ECO:0000256" key="12">
    <source>
        <dbReference type="ARBA" id="ARBA00035029"/>
    </source>
</evidence>
<keyword evidence="10 15" id="KW-0472">Membrane</keyword>
<dbReference type="SFLD" id="SFLDG00002">
    <property type="entry name" value="C1.7:_P-type_atpase_like"/>
    <property type="match status" value="1"/>
</dbReference>
<dbReference type="GO" id="GO:0008554">
    <property type="term" value="F:P-type sodium transporter activity"/>
    <property type="evidence" value="ECO:0007669"/>
    <property type="project" value="UniProtKB-EC"/>
</dbReference>
<feature type="transmembrane region" description="Helical" evidence="15">
    <location>
        <begin position="282"/>
        <end position="305"/>
    </location>
</feature>
<dbReference type="InterPro" id="IPR018303">
    <property type="entry name" value="ATPase_P-typ_P_site"/>
</dbReference>
<keyword evidence="6" id="KW-0460">Magnesium</keyword>
<dbReference type="GO" id="GO:0016887">
    <property type="term" value="F:ATP hydrolysis activity"/>
    <property type="evidence" value="ECO:0007669"/>
    <property type="project" value="InterPro"/>
</dbReference>
<dbReference type="Proteomes" id="UP000008312">
    <property type="component" value="Unassembled WGS sequence"/>
</dbReference>
<dbReference type="GO" id="GO:0045332">
    <property type="term" value="P:phospholipid translocation"/>
    <property type="evidence" value="ECO:0007669"/>
    <property type="project" value="TreeGrafter"/>
</dbReference>
<evidence type="ECO:0000256" key="1">
    <source>
        <dbReference type="ARBA" id="ARBA00004141"/>
    </source>
</evidence>
<dbReference type="InterPro" id="IPR059000">
    <property type="entry name" value="ATPase_P-type_domA"/>
</dbReference>
<dbReference type="FunCoup" id="D8M4N4">
    <property type="interactions" value="75"/>
</dbReference>
<evidence type="ECO:0000259" key="16">
    <source>
        <dbReference type="Pfam" id="PF00122"/>
    </source>
</evidence>
<dbReference type="InterPro" id="IPR036412">
    <property type="entry name" value="HAD-like_sf"/>
</dbReference>
<dbReference type="InterPro" id="IPR008250">
    <property type="entry name" value="ATPase_P-typ_transduc_dom_A_sf"/>
</dbReference>
<evidence type="ECO:0000256" key="8">
    <source>
        <dbReference type="ARBA" id="ARBA00022989"/>
    </source>
</evidence>
<comment type="catalytic activity">
    <reaction evidence="13">
        <text>Na(+)(in) + ATP + H2O = Na(+)(out) + ADP + phosphate + H(+)</text>
        <dbReference type="Rhea" id="RHEA:14633"/>
        <dbReference type="ChEBI" id="CHEBI:15377"/>
        <dbReference type="ChEBI" id="CHEBI:15378"/>
        <dbReference type="ChEBI" id="CHEBI:29101"/>
        <dbReference type="ChEBI" id="CHEBI:30616"/>
        <dbReference type="ChEBI" id="CHEBI:43474"/>
        <dbReference type="ChEBI" id="CHEBI:456216"/>
        <dbReference type="EC" id="7.2.2.3"/>
    </reaction>
    <physiologicalReaction direction="left-to-right" evidence="13">
        <dbReference type="Rhea" id="RHEA:14634"/>
    </physiologicalReaction>
</comment>
<keyword evidence="20" id="KW-1185">Reference proteome</keyword>
<keyword evidence="11" id="KW-0739">Sodium transport</keyword>
<accession>D8M4N4</accession>
<feature type="transmembrane region" description="Helical" evidence="15">
    <location>
        <begin position="976"/>
        <end position="1003"/>
    </location>
</feature>
<protein>
    <recommendedName>
        <fullName evidence="14">P-type sodium-transporting ATPase4</fullName>
        <ecNumber evidence="12">7.2.2.3</ecNumber>
    </recommendedName>
</protein>
<dbReference type="InterPro" id="IPR023298">
    <property type="entry name" value="ATPase_P-typ_TM_dom_sf"/>
</dbReference>
<evidence type="ECO:0000256" key="11">
    <source>
        <dbReference type="ARBA" id="ARBA00023201"/>
    </source>
</evidence>
<feature type="transmembrane region" description="Helical" evidence="15">
    <location>
        <begin position="1015"/>
        <end position="1033"/>
    </location>
</feature>
<feature type="domain" description="P-type ATPase A" evidence="16">
    <location>
        <begin position="113"/>
        <end position="172"/>
    </location>
</feature>
<evidence type="ECO:0000256" key="5">
    <source>
        <dbReference type="ARBA" id="ARBA00022840"/>
    </source>
</evidence>
<keyword evidence="11" id="KW-0406">Ion transport</keyword>
<dbReference type="PANTHER" id="PTHR24092">
    <property type="entry name" value="PROBABLE PHOSPHOLIPID-TRANSPORTING ATPASE"/>
    <property type="match status" value="1"/>
</dbReference>
<dbReference type="GO" id="GO:0005524">
    <property type="term" value="F:ATP binding"/>
    <property type="evidence" value="ECO:0007669"/>
    <property type="project" value="UniProtKB-KW"/>
</dbReference>
<evidence type="ECO:0000256" key="13">
    <source>
        <dbReference type="ARBA" id="ARBA00049499"/>
    </source>
</evidence>
<dbReference type="GeneID" id="24920096"/>
<dbReference type="EC" id="7.2.2.3" evidence="12"/>
<keyword evidence="5" id="KW-0067">ATP-binding</keyword>
<evidence type="ECO:0000313" key="19">
    <source>
        <dbReference type="EMBL" id="CBK23023.2"/>
    </source>
</evidence>
<dbReference type="SFLD" id="SFLDF00027">
    <property type="entry name" value="p-type_atpase"/>
    <property type="match status" value="1"/>
</dbReference>
<evidence type="ECO:0000256" key="7">
    <source>
        <dbReference type="ARBA" id="ARBA00022967"/>
    </source>
</evidence>
<dbReference type="InParanoid" id="D8M4N4"/>
<dbReference type="SUPFAM" id="SSF81653">
    <property type="entry name" value="Calcium ATPase, transduction domain A"/>
    <property type="match status" value="1"/>
</dbReference>
<dbReference type="InterPro" id="IPR044492">
    <property type="entry name" value="P_typ_ATPase_HD_dom"/>
</dbReference>
<keyword evidence="3" id="KW-0479">Metal-binding</keyword>